<dbReference type="PANTHER" id="PTHR43695:SF1">
    <property type="entry name" value="RHAMNOGALACTURONAN ACETYLESTERASE"/>
    <property type="match status" value="1"/>
</dbReference>
<feature type="signal peptide" evidence="3">
    <location>
        <begin position="1"/>
        <end position="22"/>
    </location>
</feature>
<dbReference type="PANTHER" id="PTHR43695">
    <property type="entry name" value="PUTATIVE (AFU_ORTHOLOGUE AFUA_2G17250)-RELATED"/>
    <property type="match status" value="1"/>
</dbReference>
<dbReference type="EMBL" id="JADMCD010000012">
    <property type="protein sequence ID" value="MBF8642924.1"/>
    <property type="molecule type" value="Genomic_DNA"/>
</dbReference>
<keyword evidence="2 5" id="KW-0378">Hydrolase</keyword>
<proteinExistence type="inferred from homology"/>
<evidence type="ECO:0000313" key="4">
    <source>
        <dbReference type="EMBL" id="MBF8642924.1"/>
    </source>
</evidence>
<keyword evidence="3" id="KW-0732">Signal</keyword>
<reference evidence="4 7" key="2">
    <citation type="submission" date="2020-10" db="EMBL/GenBank/DDBJ databases">
        <title>Genome sequences of Pseudomonas isolates.</title>
        <authorList>
            <person name="Wessels L."/>
            <person name="Reich F."/>
            <person name="Hammerl J."/>
        </authorList>
    </citation>
    <scope>NUCLEOTIDE SEQUENCE [LARGE SCALE GENOMIC DNA]</scope>
    <source>
        <strain evidence="4 7">20-MO00624-0</strain>
    </source>
</reference>
<evidence type="ECO:0000313" key="7">
    <source>
        <dbReference type="Proteomes" id="UP000626180"/>
    </source>
</evidence>
<dbReference type="InterPro" id="IPR001087">
    <property type="entry name" value="GDSL"/>
</dbReference>
<comment type="similarity">
    <text evidence="1">Belongs to the 'GDSL' lipolytic enzyme family.</text>
</comment>
<feature type="chain" id="PRO_5015952574" evidence="3">
    <location>
        <begin position="23"/>
        <end position="542"/>
    </location>
</feature>
<keyword evidence="7" id="KW-1185">Reference proteome</keyword>
<dbReference type="RefSeq" id="WP_010798692.1">
    <property type="nucleotide sequence ID" value="NZ_CP069263.1"/>
</dbReference>
<dbReference type="SUPFAM" id="SSF52266">
    <property type="entry name" value="SGNH hydrolase"/>
    <property type="match status" value="1"/>
</dbReference>
<sequence>MRMKGSALMGCLLLAGAGFAQGATFLNGVVMADAPLTNAKVTVIDKWGKQKTALTDRKGHWRLEASTLTPPLLVSATDLTPRDGHITQNCRYNDKPRTRCMASVVTALPRNGNTTVNITPLTDRIVSEIAQKLGYIGPQQWVESGNAGQMREEFLTAPLNAMRAGLSQALTQAGVSHVDRYNPITTPLRDDGKGAEALLQVINHNRGYHNDSGEASGTILTDIRFRPILGFSDVSTTHDTSSYERFDYLRAKGELEAIKSAKVRILIVSDSTAATYEESRLPRMGWGQVFQERFRNDSGVAVLNGARAGRSSRDFYNEGWYQQMARFMKAGDYVFIAHGHNDQNCNSAKPVRGAADVKNLCTYPNDSNGNKQYPEGQPQLSFQNSLERYIALARRQGARPIIMTPTTRVMTAERKPAFENGDTTPVGSSHWTKQNSENGYAYVGDYAATIRKTAADNRIPFIDLERKTIDFVNQHRDDWKSYWLAVDPNDPRYPYYKTQTSGTLDNPDRTHFQQKGAEAVAGIVAEGIAQQPALVELAAKLK</sequence>
<gene>
    <name evidence="5" type="primary">rhgT</name>
    <name evidence="4" type="ORF">IRZ65_19845</name>
    <name evidence="5" type="ORF">NCTC11842_05143</name>
</gene>
<reference evidence="5 6" key="1">
    <citation type="submission" date="2018-06" db="EMBL/GenBank/DDBJ databases">
        <authorList>
            <consortium name="Pathogen Informatics"/>
            <person name="Doyle S."/>
        </authorList>
    </citation>
    <scope>NUCLEOTIDE SEQUENCE [LARGE SCALE GENOMIC DNA]</scope>
    <source>
        <strain evidence="5 6">NCTC11842</strain>
    </source>
</reference>
<evidence type="ECO:0000256" key="2">
    <source>
        <dbReference type="ARBA" id="ARBA00022801"/>
    </source>
</evidence>
<dbReference type="Gene3D" id="3.40.50.1110">
    <property type="entry name" value="SGNH hydrolase"/>
    <property type="match status" value="1"/>
</dbReference>
<evidence type="ECO:0000313" key="5">
    <source>
        <dbReference type="EMBL" id="SPZ13401.1"/>
    </source>
</evidence>
<dbReference type="InterPro" id="IPR037459">
    <property type="entry name" value="RhgT-like"/>
</dbReference>
<dbReference type="InterPro" id="IPR036514">
    <property type="entry name" value="SGNH_hydro_sf"/>
</dbReference>
<name>A0A2X2D399_PSELU</name>
<dbReference type="Pfam" id="PF00657">
    <property type="entry name" value="Lipase_GDSL"/>
    <property type="match status" value="1"/>
</dbReference>
<evidence type="ECO:0000313" key="6">
    <source>
        <dbReference type="Proteomes" id="UP000250443"/>
    </source>
</evidence>
<dbReference type="Proteomes" id="UP000626180">
    <property type="component" value="Unassembled WGS sequence"/>
</dbReference>
<organism evidence="5 6">
    <name type="scientific">Pseudomonas luteola</name>
    <dbReference type="NCBI Taxonomy" id="47886"/>
    <lineage>
        <taxon>Bacteria</taxon>
        <taxon>Pseudomonadati</taxon>
        <taxon>Pseudomonadota</taxon>
        <taxon>Gammaproteobacteria</taxon>
        <taxon>Pseudomonadales</taxon>
        <taxon>Pseudomonadaceae</taxon>
        <taxon>Pseudomonas</taxon>
    </lineage>
</organism>
<evidence type="ECO:0000256" key="3">
    <source>
        <dbReference type="SAM" id="SignalP"/>
    </source>
</evidence>
<dbReference type="EC" id="3.1.1.-" evidence="5"/>
<dbReference type="AlphaFoldDB" id="A0A2X2D399"/>
<accession>A0A2X2D399</accession>
<dbReference type="Proteomes" id="UP000250443">
    <property type="component" value="Unassembled WGS sequence"/>
</dbReference>
<dbReference type="GO" id="GO:0016788">
    <property type="term" value="F:hydrolase activity, acting on ester bonds"/>
    <property type="evidence" value="ECO:0007669"/>
    <property type="project" value="UniProtKB-ARBA"/>
</dbReference>
<protein>
    <submittedName>
        <fullName evidence="5">Rhamnogalacturonan acetylesterase rhgT</fullName>
        <ecNumber evidence="5">3.1.1.-</ecNumber>
    </submittedName>
</protein>
<dbReference type="EMBL" id="UAUF01000014">
    <property type="protein sequence ID" value="SPZ13401.1"/>
    <property type="molecule type" value="Genomic_DNA"/>
</dbReference>
<evidence type="ECO:0000256" key="1">
    <source>
        <dbReference type="ARBA" id="ARBA00008668"/>
    </source>
</evidence>